<proteinExistence type="predicted"/>
<accession>A0A0P0M6D4</accession>
<name>A0A0P0M6D4_9CAUD</name>
<dbReference type="InterPro" id="IPR035156">
    <property type="entry name" value="DUF5471"/>
</dbReference>
<evidence type="ECO:0000313" key="1">
    <source>
        <dbReference type="EMBL" id="ALK86947.1"/>
    </source>
</evidence>
<dbReference type="RefSeq" id="YP_009187287.1">
    <property type="nucleotide sequence ID" value="NC_028655.1"/>
</dbReference>
<organism evidence="1 2">
    <name type="scientific">Yersinia phage vB_YenP_AP10</name>
    <dbReference type="NCBI Taxonomy" id="1735591"/>
    <lineage>
        <taxon>Viruses</taxon>
        <taxon>Duplodnaviria</taxon>
        <taxon>Heunggongvirae</taxon>
        <taxon>Uroviricota</taxon>
        <taxon>Caudoviricetes</taxon>
        <taxon>Autographivirales</taxon>
        <taxon>Autotranscriptaviridae</taxon>
        <taxon>Studiervirinae</taxon>
        <taxon>Apdecimavirus</taxon>
        <taxon>Apdecimavirus AP10</taxon>
    </lineage>
</organism>
<dbReference type="OrthoDB" id="25868at10239"/>
<dbReference type="EMBL" id="KT852574">
    <property type="protein sequence ID" value="ALK86947.1"/>
    <property type="molecule type" value="Genomic_DNA"/>
</dbReference>
<keyword evidence="2" id="KW-1185">Reference proteome</keyword>
<dbReference type="KEGG" id="vg:26516380"/>
<evidence type="ECO:0000313" key="2">
    <source>
        <dbReference type="Proteomes" id="UP000201373"/>
    </source>
</evidence>
<protein>
    <submittedName>
        <fullName evidence="1">Uncharacterized protein</fullName>
    </submittedName>
</protein>
<dbReference type="Proteomes" id="UP000201373">
    <property type="component" value="Segment"/>
</dbReference>
<dbReference type="GeneID" id="26516380"/>
<reference evidence="1 2" key="1">
    <citation type="submission" date="2015-09" db="EMBL/GenBank/DDBJ databases">
        <title>Complete genome sequence of bacteriophage vB_YenP_AP10 which infects Yersinia enterocolitica of serotype O:3.</title>
        <authorList>
            <person name="Leon-Velarde C.G."/>
            <person name="Kropinski A.M."/>
            <person name="Odumeru J.A."/>
            <person name="Chen S."/>
            <person name="Johnson R.P."/>
        </authorList>
    </citation>
    <scope>NUCLEOTIDE SEQUENCE [LARGE SCALE GENOMIC DNA]</scope>
</reference>
<sequence>MFKLIKSLGKLVVRLYNAEARKLNAKAKGEAKLAQELALRARKLSESSIENTGSAAKVAAQAQQLSKFFE</sequence>
<dbReference type="Pfam" id="PF17565">
    <property type="entry name" value="DUF5471"/>
    <property type="match status" value="1"/>
</dbReference>